<dbReference type="EMBL" id="GL193965">
    <property type="protein sequence ID" value="EFB13145.1"/>
    <property type="molecule type" value="Genomic_DNA"/>
</dbReference>
<organism evidence="2">
    <name type="scientific">Ailuropoda melanoleuca</name>
    <name type="common">Giant panda</name>
    <dbReference type="NCBI Taxonomy" id="9646"/>
    <lineage>
        <taxon>Eukaryota</taxon>
        <taxon>Metazoa</taxon>
        <taxon>Chordata</taxon>
        <taxon>Craniata</taxon>
        <taxon>Vertebrata</taxon>
        <taxon>Euteleostomi</taxon>
        <taxon>Mammalia</taxon>
        <taxon>Eutheria</taxon>
        <taxon>Laurasiatheria</taxon>
        <taxon>Carnivora</taxon>
        <taxon>Caniformia</taxon>
        <taxon>Ursidae</taxon>
        <taxon>Ailuropoda</taxon>
    </lineage>
</organism>
<gene>
    <name evidence="2" type="ORF">PANDA_019045</name>
</gene>
<reference evidence="2" key="1">
    <citation type="journal article" date="2010" name="Nature">
        <title>The sequence and de novo assembly of the giant panda genome.</title>
        <authorList>
            <person name="Li R."/>
            <person name="Fan W."/>
            <person name="Tian G."/>
            <person name="Zhu H."/>
            <person name="He L."/>
            <person name="Cai J."/>
            <person name="Huang Q."/>
            <person name="Cai Q."/>
            <person name="Li B."/>
            <person name="Bai Y."/>
            <person name="Zhang Z."/>
            <person name="Zhang Y."/>
            <person name="Wang W."/>
            <person name="Li J."/>
            <person name="Wei F."/>
            <person name="Li H."/>
            <person name="Jian M."/>
            <person name="Li J."/>
            <person name="Zhang Z."/>
            <person name="Nielsen R."/>
            <person name="Li D."/>
            <person name="Gu W."/>
            <person name="Yang Z."/>
            <person name="Xuan Z."/>
            <person name="Ryder O.A."/>
            <person name="Leung F.C."/>
            <person name="Zhou Y."/>
            <person name="Cao J."/>
            <person name="Sun X."/>
            <person name="Fu Y."/>
            <person name="Fang X."/>
            <person name="Guo X."/>
            <person name="Wang B."/>
            <person name="Hou R."/>
            <person name="Shen F."/>
            <person name="Mu B."/>
            <person name="Ni P."/>
            <person name="Lin R."/>
            <person name="Qian W."/>
            <person name="Wang G."/>
            <person name="Yu C."/>
            <person name="Nie W."/>
            <person name="Wang J."/>
            <person name="Wu Z."/>
            <person name="Liang H."/>
            <person name="Min J."/>
            <person name="Wu Q."/>
            <person name="Cheng S."/>
            <person name="Ruan J."/>
            <person name="Wang M."/>
            <person name="Shi Z."/>
            <person name="Wen M."/>
            <person name="Liu B."/>
            <person name="Ren X."/>
            <person name="Zheng H."/>
            <person name="Dong D."/>
            <person name="Cook K."/>
            <person name="Shan G."/>
            <person name="Zhang H."/>
            <person name="Kosiol C."/>
            <person name="Xie X."/>
            <person name="Lu Z."/>
            <person name="Zheng H."/>
            <person name="Li Y."/>
            <person name="Steiner C.C."/>
            <person name="Lam T.T."/>
            <person name="Lin S."/>
            <person name="Zhang Q."/>
            <person name="Li G."/>
            <person name="Tian J."/>
            <person name="Gong T."/>
            <person name="Liu H."/>
            <person name="Zhang D."/>
            <person name="Fang L."/>
            <person name="Ye C."/>
            <person name="Zhang J."/>
            <person name="Hu W."/>
            <person name="Xu A."/>
            <person name="Ren Y."/>
            <person name="Zhang G."/>
            <person name="Bruford M.W."/>
            <person name="Li Q."/>
            <person name="Ma L."/>
            <person name="Guo Y."/>
            <person name="An N."/>
            <person name="Hu Y."/>
            <person name="Zheng Y."/>
            <person name="Shi Y."/>
            <person name="Li Z."/>
            <person name="Liu Q."/>
            <person name="Chen Y."/>
            <person name="Zhao J."/>
            <person name="Qu N."/>
            <person name="Zhao S."/>
            <person name="Tian F."/>
            <person name="Wang X."/>
            <person name="Wang H."/>
            <person name="Xu L."/>
            <person name="Liu X."/>
            <person name="Vinar T."/>
            <person name="Wang Y."/>
            <person name="Lam T.W."/>
            <person name="Yiu S.M."/>
            <person name="Liu S."/>
            <person name="Zhang H."/>
            <person name="Li D."/>
            <person name="Huang Y."/>
            <person name="Wang X."/>
            <person name="Yang G."/>
            <person name="Jiang Z."/>
            <person name="Wang J."/>
            <person name="Qin N."/>
            <person name="Li L."/>
            <person name="Li J."/>
            <person name="Bolund L."/>
            <person name="Kristiansen K."/>
            <person name="Wong G.K."/>
            <person name="Olson M."/>
            <person name="Zhang X."/>
            <person name="Li S."/>
            <person name="Yang H."/>
            <person name="Wang J."/>
            <person name="Wang J."/>
        </authorList>
    </citation>
    <scope>NUCLEOTIDE SEQUENCE [LARGE SCALE GENOMIC DNA]</scope>
</reference>
<accession>D2I198</accession>
<name>D2I198_AILME</name>
<dbReference type="AlphaFoldDB" id="D2I198"/>
<protein>
    <submittedName>
        <fullName evidence="2">Uncharacterized protein</fullName>
    </submittedName>
</protein>
<evidence type="ECO:0000313" key="2">
    <source>
        <dbReference type="EMBL" id="EFB13145.1"/>
    </source>
</evidence>
<evidence type="ECO:0000256" key="1">
    <source>
        <dbReference type="SAM" id="MobiDB-lite"/>
    </source>
</evidence>
<feature type="region of interest" description="Disordered" evidence="1">
    <location>
        <begin position="297"/>
        <end position="319"/>
    </location>
</feature>
<proteinExistence type="predicted"/>
<sequence>MAEGGFGLECGAFHGMRVAHSSRGDLGRAAAGTWGGPPRLRLAVLALTPSTEVRYVRGAWTQRLLNKGMIDCCLKNTYSWGKSGADSISVLCVPTKCLSYLDFNGDHNGWVTSKIASSVSLHLERKIPGRIVRTHCDYSKQADKAQFSAFLLEAFLKTDSSDSNSRPFQEGGDSVRSSLLTSRRPWDLPAAWGALELQLLSPSRHSCSSGGDPWMMFGASVDITGDESHISEYNLSVFKEPPVQTPVGALGHAGPRIQALCEVVHRATWLIHSSRVVTVILWDFNESLPTHYPWVPEQKDPPMPKSHQGPTDGYTWDPPTIMAPDTRNYLLQ</sequence>
<dbReference type="InParanoid" id="D2I198"/>